<feature type="compositionally biased region" description="Polar residues" evidence="1">
    <location>
        <begin position="14"/>
        <end position="24"/>
    </location>
</feature>
<feature type="region of interest" description="Disordered" evidence="1">
    <location>
        <begin position="1"/>
        <end position="24"/>
    </location>
</feature>
<evidence type="ECO:0000313" key="3">
    <source>
        <dbReference type="Proteomes" id="UP000653454"/>
    </source>
</evidence>
<protein>
    <submittedName>
        <fullName evidence="2">(diamondback moth) hypothetical protein</fullName>
    </submittedName>
</protein>
<proteinExistence type="predicted"/>
<feature type="non-terminal residue" evidence="2">
    <location>
        <position position="24"/>
    </location>
</feature>
<evidence type="ECO:0000256" key="1">
    <source>
        <dbReference type="SAM" id="MobiDB-lite"/>
    </source>
</evidence>
<evidence type="ECO:0000313" key="2">
    <source>
        <dbReference type="EMBL" id="CAG9138808.1"/>
    </source>
</evidence>
<reference evidence="2" key="1">
    <citation type="submission" date="2020-11" db="EMBL/GenBank/DDBJ databases">
        <authorList>
            <person name="Whiteford S."/>
        </authorList>
    </citation>
    <scope>NUCLEOTIDE SEQUENCE</scope>
</reference>
<comment type="caution">
    <text evidence="2">The sequence shown here is derived from an EMBL/GenBank/DDBJ whole genome shotgun (WGS) entry which is preliminary data.</text>
</comment>
<gene>
    <name evidence="2" type="ORF">PLXY2_LOCUS17061</name>
</gene>
<organism evidence="2 3">
    <name type="scientific">Plutella xylostella</name>
    <name type="common">Diamondback moth</name>
    <name type="synonym">Plutella maculipennis</name>
    <dbReference type="NCBI Taxonomy" id="51655"/>
    <lineage>
        <taxon>Eukaryota</taxon>
        <taxon>Metazoa</taxon>
        <taxon>Ecdysozoa</taxon>
        <taxon>Arthropoda</taxon>
        <taxon>Hexapoda</taxon>
        <taxon>Insecta</taxon>
        <taxon>Pterygota</taxon>
        <taxon>Neoptera</taxon>
        <taxon>Endopterygota</taxon>
        <taxon>Lepidoptera</taxon>
        <taxon>Glossata</taxon>
        <taxon>Ditrysia</taxon>
        <taxon>Yponomeutoidea</taxon>
        <taxon>Plutellidae</taxon>
        <taxon>Plutella</taxon>
    </lineage>
</organism>
<keyword evidence="3" id="KW-1185">Reference proteome</keyword>
<dbReference type="AlphaFoldDB" id="A0A8S4GII1"/>
<dbReference type="EMBL" id="CAJHNJ030001092">
    <property type="protein sequence ID" value="CAG9138808.1"/>
    <property type="molecule type" value="Genomic_DNA"/>
</dbReference>
<sequence length="24" mass="2706">MGSTNDPYMEPVPYTSNTFRGVEI</sequence>
<name>A0A8S4GII1_PLUXY</name>
<dbReference type="Proteomes" id="UP000653454">
    <property type="component" value="Unassembled WGS sequence"/>
</dbReference>
<accession>A0A8S4GII1</accession>